<sequence length="135" mass="14744">MTILYNRAIPSAEEFAHLLRRSGLGVRRPVDDLARLQRMLDGANLTITARDSQSKELVGIARSITDGAYACYLSDLAVHEDYKGHGIGKKLIATTQHHAGPECACILIAAPDAVSFYQHIGMPQTDRAFVLPRTA</sequence>
<dbReference type="PANTHER" id="PTHR43233:SF1">
    <property type="entry name" value="FAMILY N-ACETYLTRANSFERASE, PUTATIVE (AFU_ORTHOLOGUE AFUA_6G03350)-RELATED"/>
    <property type="match status" value="1"/>
</dbReference>
<evidence type="ECO:0000313" key="2">
    <source>
        <dbReference type="EMBL" id="MBF0870415.1"/>
    </source>
</evidence>
<dbReference type="Gene3D" id="3.40.630.30">
    <property type="match status" value="1"/>
</dbReference>
<dbReference type="PANTHER" id="PTHR43233">
    <property type="entry name" value="FAMILY N-ACETYLTRANSFERASE, PUTATIVE (AFU_ORTHOLOGUE AFUA_6G03350)-RELATED"/>
    <property type="match status" value="1"/>
</dbReference>
<reference evidence="2" key="1">
    <citation type="submission" date="2020-04" db="EMBL/GenBank/DDBJ databases">
        <authorList>
            <person name="Sombolestani A."/>
        </authorList>
    </citation>
    <scope>NUCLEOTIDE SEQUENCE</scope>
    <source>
        <strain evidence="2">R71697</strain>
    </source>
</reference>
<dbReference type="Proteomes" id="UP000661006">
    <property type="component" value="Unassembled WGS sequence"/>
</dbReference>
<feature type="domain" description="N-acetyltransferase" evidence="1">
    <location>
        <begin position="1"/>
        <end position="135"/>
    </location>
</feature>
<evidence type="ECO:0000259" key="1">
    <source>
        <dbReference type="PROSITE" id="PS51186"/>
    </source>
</evidence>
<reference evidence="2" key="2">
    <citation type="submission" date="2020-11" db="EMBL/GenBank/DDBJ databases">
        <title>Description of novel Gluconobacter species.</title>
        <authorList>
            <person name="Cleenwerck I."/>
            <person name="Cnockaert M."/>
            <person name="Borremans W."/>
            <person name="Wieme A.D."/>
            <person name="De Vuyst L."/>
            <person name="Vandamme P."/>
        </authorList>
    </citation>
    <scope>NUCLEOTIDE SEQUENCE</scope>
    <source>
        <strain evidence="2">R71697</strain>
    </source>
</reference>
<name>A0A9Q2FL34_GLUJA</name>
<protein>
    <submittedName>
        <fullName evidence="2">GNAT family N-acetyltransferase</fullName>
    </submittedName>
</protein>
<organism evidence="2 3">
    <name type="scientific">Gluconobacter japonicus</name>
    <dbReference type="NCBI Taxonomy" id="376620"/>
    <lineage>
        <taxon>Bacteria</taxon>
        <taxon>Pseudomonadati</taxon>
        <taxon>Pseudomonadota</taxon>
        <taxon>Alphaproteobacteria</taxon>
        <taxon>Acetobacterales</taxon>
        <taxon>Acetobacteraceae</taxon>
        <taxon>Gluconobacter</taxon>
    </lineage>
</organism>
<dbReference type="InterPro" id="IPR000182">
    <property type="entry name" value="GNAT_dom"/>
</dbReference>
<proteinExistence type="predicted"/>
<dbReference type="PROSITE" id="PS51186">
    <property type="entry name" value="GNAT"/>
    <property type="match status" value="1"/>
</dbReference>
<gene>
    <name evidence="2" type="ORF">HKD32_06005</name>
</gene>
<dbReference type="InterPro" id="IPR053144">
    <property type="entry name" value="Acetyltransferase_Butenolide"/>
</dbReference>
<comment type="caution">
    <text evidence="2">The sequence shown here is derived from an EMBL/GenBank/DDBJ whole genome shotgun (WGS) entry which is preliminary data.</text>
</comment>
<dbReference type="SUPFAM" id="SSF55729">
    <property type="entry name" value="Acyl-CoA N-acyltransferases (Nat)"/>
    <property type="match status" value="1"/>
</dbReference>
<dbReference type="EMBL" id="JABCQN010000002">
    <property type="protein sequence ID" value="MBF0870415.1"/>
    <property type="molecule type" value="Genomic_DNA"/>
</dbReference>
<dbReference type="GeneID" id="81474243"/>
<accession>A0A9Q2FL34</accession>
<dbReference type="RefSeq" id="WP_194257696.1">
    <property type="nucleotide sequence ID" value="NZ_JABCQN010000002.1"/>
</dbReference>
<dbReference type="Pfam" id="PF13673">
    <property type="entry name" value="Acetyltransf_10"/>
    <property type="match status" value="1"/>
</dbReference>
<dbReference type="CDD" id="cd04301">
    <property type="entry name" value="NAT_SF"/>
    <property type="match status" value="1"/>
</dbReference>
<dbReference type="AlphaFoldDB" id="A0A9Q2FL34"/>
<dbReference type="InterPro" id="IPR016181">
    <property type="entry name" value="Acyl_CoA_acyltransferase"/>
</dbReference>
<dbReference type="GO" id="GO:0016747">
    <property type="term" value="F:acyltransferase activity, transferring groups other than amino-acyl groups"/>
    <property type="evidence" value="ECO:0007669"/>
    <property type="project" value="InterPro"/>
</dbReference>
<evidence type="ECO:0000313" key="3">
    <source>
        <dbReference type="Proteomes" id="UP000661006"/>
    </source>
</evidence>